<dbReference type="InterPro" id="IPR038770">
    <property type="entry name" value="Na+/solute_symporter_sf"/>
</dbReference>
<comment type="subcellular location">
    <subcellularLocation>
        <location evidence="1">Cell membrane</location>
        <topology evidence="1">Multi-pass membrane protein</topology>
    </subcellularLocation>
</comment>
<evidence type="ECO:0000313" key="9">
    <source>
        <dbReference type="EMBL" id="SDY63905.1"/>
    </source>
</evidence>
<dbReference type="GO" id="GO:0005886">
    <property type="term" value="C:plasma membrane"/>
    <property type="evidence" value="ECO:0007669"/>
    <property type="project" value="UniProtKB-SubCell"/>
</dbReference>
<feature type="transmembrane region" description="Helical" evidence="8">
    <location>
        <begin position="282"/>
        <end position="303"/>
    </location>
</feature>
<protein>
    <recommendedName>
        <fullName evidence="11">Permease</fullName>
    </recommendedName>
</protein>
<keyword evidence="10" id="KW-1185">Reference proteome</keyword>
<dbReference type="EMBL" id="FNPK01000018">
    <property type="protein sequence ID" value="SDY63905.1"/>
    <property type="molecule type" value="Genomic_DNA"/>
</dbReference>
<name>A0A1H3LJ78_9GAMM</name>
<feature type="transmembrane region" description="Helical" evidence="8">
    <location>
        <begin position="191"/>
        <end position="211"/>
    </location>
</feature>
<evidence type="ECO:0000256" key="4">
    <source>
        <dbReference type="ARBA" id="ARBA00022475"/>
    </source>
</evidence>
<feature type="transmembrane region" description="Helical" evidence="8">
    <location>
        <begin position="167"/>
        <end position="185"/>
    </location>
</feature>
<feature type="transmembrane region" description="Helical" evidence="8">
    <location>
        <begin position="253"/>
        <end position="270"/>
    </location>
</feature>
<accession>A0A1H3LJ78</accession>
<keyword evidence="5 8" id="KW-0812">Transmembrane</keyword>
<keyword evidence="6 8" id="KW-1133">Transmembrane helix</keyword>
<dbReference type="AlphaFoldDB" id="A0A1H3LJ78"/>
<keyword evidence="3" id="KW-0813">Transport</keyword>
<evidence type="ECO:0000313" key="10">
    <source>
        <dbReference type="Proteomes" id="UP000199035"/>
    </source>
</evidence>
<comment type="similarity">
    <text evidence="2">Belongs to the auxin efflux carrier (TC 2.A.69) family.</text>
</comment>
<evidence type="ECO:0000256" key="7">
    <source>
        <dbReference type="ARBA" id="ARBA00023136"/>
    </source>
</evidence>
<keyword evidence="4" id="KW-1003">Cell membrane</keyword>
<dbReference type="PANTHER" id="PTHR36838">
    <property type="entry name" value="AUXIN EFFLUX CARRIER FAMILY PROTEIN"/>
    <property type="match status" value="1"/>
</dbReference>
<evidence type="ECO:0008006" key="11">
    <source>
        <dbReference type="Google" id="ProtNLM"/>
    </source>
</evidence>
<feature type="transmembrane region" description="Helical" evidence="8">
    <location>
        <begin position="6"/>
        <end position="25"/>
    </location>
</feature>
<dbReference type="Pfam" id="PF03547">
    <property type="entry name" value="Mem_trans"/>
    <property type="match status" value="1"/>
</dbReference>
<organism evidence="9 10">
    <name type="scientific">Acinetobacter kyonggiensis</name>
    <dbReference type="NCBI Taxonomy" id="595670"/>
    <lineage>
        <taxon>Bacteria</taxon>
        <taxon>Pseudomonadati</taxon>
        <taxon>Pseudomonadota</taxon>
        <taxon>Gammaproteobacteria</taxon>
        <taxon>Moraxellales</taxon>
        <taxon>Moraxellaceae</taxon>
        <taxon>Acinetobacter</taxon>
    </lineage>
</organism>
<evidence type="ECO:0000256" key="3">
    <source>
        <dbReference type="ARBA" id="ARBA00022448"/>
    </source>
</evidence>
<dbReference type="InterPro" id="IPR004776">
    <property type="entry name" value="Mem_transp_PIN-like"/>
</dbReference>
<evidence type="ECO:0000256" key="5">
    <source>
        <dbReference type="ARBA" id="ARBA00022692"/>
    </source>
</evidence>
<evidence type="ECO:0000256" key="6">
    <source>
        <dbReference type="ARBA" id="ARBA00022989"/>
    </source>
</evidence>
<proteinExistence type="inferred from homology"/>
<reference evidence="10" key="1">
    <citation type="submission" date="2016-10" db="EMBL/GenBank/DDBJ databases">
        <authorList>
            <person name="Varghese N."/>
            <person name="Submissions S."/>
        </authorList>
    </citation>
    <scope>NUCLEOTIDE SEQUENCE [LARGE SCALE GENOMIC DNA]</scope>
    <source>
        <strain evidence="10">ANC 5109</strain>
    </source>
</reference>
<dbReference type="Proteomes" id="UP000199035">
    <property type="component" value="Unassembled WGS sequence"/>
</dbReference>
<feature type="transmembrane region" description="Helical" evidence="8">
    <location>
        <begin position="41"/>
        <end position="58"/>
    </location>
</feature>
<sequence length="304" mass="33993">MDVFVNIIIALFPLVALIAMGYIFKRTQFLSDEFWRGAEKLNYLILFPVLLFNNLAYVKFEWLTLTQVLLALVIIILSSSLILWMARAFFHIPVARFGVYVQSQIRFNTYIGLSIMSLLFGAQGMQMFAMMIALAIPLVNVISVLAFSQGQGLKPRQILFSVIKNPLILGCVVGIIFNLLQLSLFSGLEQLLKFLASMSLPLGLISVGAALQFAQLKHDYIRLLLNTLGRLIVVPCLAYFICSMLNLNDFETIILVVFCSLPTASAAYILTRYFNGDSQLMAGVISLQTLCFAFTFPVLMILLT</sequence>
<keyword evidence="7 8" id="KW-0472">Membrane</keyword>
<dbReference type="STRING" id="595670.SAMN05421643_11810"/>
<feature type="transmembrane region" description="Helical" evidence="8">
    <location>
        <begin position="64"/>
        <end position="84"/>
    </location>
</feature>
<evidence type="ECO:0000256" key="1">
    <source>
        <dbReference type="ARBA" id="ARBA00004651"/>
    </source>
</evidence>
<dbReference type="RefSeq" id="WP_092691577.1">
    <property type="nucleotide sequence ID" value="NZ_FNPK01000018.1"/>
</dbReference>
<evidence type="ECO:0000256" key="8">
    <source>
        <dbReference type="SAM" id="Phobius"/>
    </source>
</evidence>
<gene>
    <name evidence="9" type="ORF">SAMN05421643_11810</name>
</gene>
<dbReference type="PANTHER" id="PTHR36838:SF4">
    <property type="entry name" value="AUXIN EFFLUX CARRIER FAMILY PROTEIN"/>
    <property type="match status" value="1"/>
</dbReference>
<dbReference type="GO" id="GO:0055085">
    <property type="term" value="P:transmembrane transport"/>
    <property type="evidence" value="ECO:0007669"/>
    <property type="project" value="InterPro"/>
</dbReference>
<feature type="transmembrane region" description="Helical" evidence="8">
    <location>
        <begin position="128"/>
        <end position="147"/>
    </location>
</feature>
<dbReference type="Gene3D" id="1.20.1530.20">
    <property type="match status" value="1"/>
</dbReference>
<feature type="transmembrane region" description="Helical" evidence="8">
    <location>
        <begin position="223"/>
        <end position="241"/>
    </location>
</feature>
<evidence type="ECO:0000256" key="2">
    <source>
        <dbReference type="ARBA" id="ARBA00010145"/>
    </source>
</evidence>